<dbReference type="KEGG" id="marq:MARGE09_P1630"/>
<dbReference type="RefSeq" id="WP_236986898.1">
    <property type="nucleotide sequence ID" value="NZ_AP023086.1"/>
</dbReference>
<reference evidence="1 2" key="1">
    <citation type="journal article" date="2022" name="IScience">
        <title>An ultrasensitive nanofiber-based assay for enzymatic hydrolysis and deep-sea microbial degradation of cellulose.</title>
        <authorList>
            <person name="Tsudome M."/>
            <person name="Tachioka M."/>
            <person name="Miyazaki M."/>
            <person name="Uchimura K."/>
            <person name="Tsuda M."/>
            <person name="Takaki Y."/>
            <person name="Deguchi S."/>
        </authorList>
    </citation>
    <scope>NUCLEOTIDE SEQUENCE [LARGE SCALE GENOMIC DNA]</scope>
    <source>
        <strain evidence="1 2">GE09</strain>
    </source>
</reference>
<accession>A0AAN2BJY6</accession>
<dbReference type="AlphaFoldDB" id="A0AAN2BJY6"/>
<organism evidence="1 2">
    <name type="scientific">Marinagarivorans cellulosilyticus</name>
    <dbReference type="NCBI Taxonomy" id="2721545"/>
    <lineage>
        <taxon>Bacteria</taxon>
        <taxon>Pseudomonadati</taxon>
        <taxon>Pseudomonadota</taxon>
        <taxon>Gammaproteobacteria</taxon>
        <taxon>Cellvibrionales</taxon>
        <taxon>Cellvibrionaceae</taxon>
        <taxon>Marinagarivorans</taxon>
    </lineage>
</organism>
<dbReference type="Proteomes" id="UP001320119">
    <property type="component" value="Chromosome"/>
</dbReference>
<sequence>MKYQEFWVYEEYLAVVLEGLAHLVDYPFSESDWIALSEGVRESNEQENRWYEYFFDCETRLDLLLAREVGTSMCTLKVSVNADLAQGLNLLVWLGQGNYSGKI</sequence>
<protein>
    <submittedName>
        <fullName evidence="1">Uncharacterized protein</fullName>
    </submittedName>
</protein>
<keyword evidence="2" id="KW-1185">Reference proteome</keyword>
<gene>
    <name evidence="1" type="ORF">MARGE09_P1630</name>
</gene>
<dbReference type="EMBL" id="AP023086">
    <property type="protein sequence ID" value="BCD97429.1"/>
    <property type="molecule type" value="Genomic_DNA"/>
</dbReference>
<evidence type="ECO:0000313" key="2">
    <source>
        <dbReference type="Proteomes" id="UP001320119"/>
    </source>
</evidence>
<proteinExistence type="predicted"/>
<name>A0AAN2BJY6_9GAMM</name>
<evidence type="ECO:0000313" key="1">
    <source>
        <dbReference type="EMBL" id="BCD97429.1"/>
    </source>
</evidence>